<evidence type="ECO:0000256" key="5">
    <source>
        <dbReference type="ARBA" id="ARBA00022692"/>
    </source>
</evidence>
<gene>
    <name evidence="10" type="ORF">ARMA_0503</name>
    <name evidence="11" type="ORF">SE16_13085</name>
</gene>
<keyword evidence="6 8" id="KW-1133">Transmembrane helix</keyword>
<evidence type="ECO:0000313" key="12">
    <source>
        <dbReference type="Proteomes" id="UP000037784"/>
    </source>
</evidence>
<reference evidence="11 13" key="2">
    <citation type="submission" date="2015-07" db="EMBL/GenBank/DDBJ databases">
        <title>Whole genome sequence of Ardenticatena maritima DSM 23922.</title>
        <authorList>
            <person name="Hemp J."/>
            <person name="Ward L.M."/>
            <person name="Pace L.A."/>
            <person name="Fischer W.W."/>
        </authorList>
    </citation>
    <scope>NUCLEOTIDE SEQUENCE [LARGE SCALE GENOMIC DNA]</scope>
    <source>
        <strain evidence="11 13">110S</strain>
    </source>
</reference>
<sequence length="650" mass="71931">MRNRMKPERTTIDRRAATVLAVVLVLVGAAAVLLWRSTLHSTRLAIGAAFLAAWVLWLERLGWLRGVPERLRAWARLAWQHRLRLGIALLATALVGVLNRPGVRAALSADTEMALFVAGVLAAFVSTLPVPEAWRGQRLRRAASWRWLAALTLWALGVRVWRVGAFPWPMAEAEGELALRALALRMGEVGSPFAAGWLGMPHLLAWWQSLFVGALGPTLVAARLPVVVLGVWAVPLMFALVRELLDDDIVAWTAAALWAVLPVAVHYGRIATPELLDVVFGLGGVWALMRALRSRSVAWWALAGMLLGLSLAFTMAARLFVLLALWWLVLTWWLNPHEWGGQWRGLGIAVWMGWLTASPLAVEHGWAAALWRPAARVDVFATGWLAIVAAGEGVSPTLLLARQVREALLGFLARADRDRLFGWGAPLLDAPSRVALLLGVGAWWADGVRRRTLWLVGWLALGGAYAALFPDPPASAKLLPLAPLMVLCVAWGLWASLRLLPLTMWERLAWGVLFMALMAGWSLYTYGQRYADQGRFDIPTMQTATTLGQWLAAQPERPFVYFWGAPFLAFENPVIQYLGHRPQGMTTTETGDFSFVRERPAVLVFLAERRNALDTFLAHQPDAVPQAVYAPDGRVLYWWIWLDAETGGRP</sequence>
<dbReference type="GO" id="GO:0009103">
    <property type="term" value="P:lipopolysaccharide biosynthetic process"/>
    <property type="evidence" value="ECO:0007669"/>
    <property type="project" value="UniProtKB-ARBA"/>
</dbReference>
<keyword evidence="5 8" id="KW-0812">Transmembrane</keyword>
<feature type="transmembrane region" description="Helical" evidence="8">
    <location>
        <begin position="348"/>
        <end position="367"/>
    </location>
</feature>
<dbReference type="PANTHER" id="PTHR33908:SF11">
    <property type="entry name" value="MEMBRANE PROTEIN"/>
    <property type="match status" value="1"/>
</dbReference>
<dbReference type="Proteomes" id="UP000050502">
    <property type="component" value="Unassembled WGS sequence"/>
</dbReference>
<feature type="transmembrane region" description="Helical" evidence="8">
    <location>
        <begin position="379"/>
        <end position="401"/>
    </location>
</feature>
<feature type="transmembrane region" description="Helical" evidence="8">
    <location>
        <begin position="508"/>
        <end position="527"/>
    </location>
</feature>
<evidence type="ECO:0000256" key="8">
    <source>
        <dbReference type="SAM" id="Phobius"/>
    </source>
</evidence>
<feature type="transmembrane region" description="Helical" evidence="8">
    <location>
        <begin position="249"/>
        <end position="269"/>
    </location>
</feature>
<reference evidence="10 12" key="1">
    <citation type="journal article" date="2015" name="Genome Announc.">
        <title>Draft Genome Sequence of a Heterotrophic Facultative Anaerobic Thermophilic Bacterium, Ardenticatena maritima Strain 110ST.</title>
        <authorList>
            <person name="Kawaichi S."/>
            <person name="Yoshida T."/>
            <person name="Sako Y."/>
            <person name="Nakamura R."/>
        </authorList>
    </citation>
    <scope>NUCLEOTIDE SEQUENCE [LARGE SCALE GENOMIC DNA]</scope>
    <source>
        <strain evidence="10 12">110S</strain>
    </source>
</reference>
<feature type="transmembrane region" description="Helical" evidence="8">
    <location>
        <begin position="275"/>
        <end position="292"/>
    </location>
</feature>
<dbReference type="InterPro" id="IPR050297">
    <property type="entry name" value="LipidA_mod_glycosyltrf_83"/>
</dbReference>
<keyword evidence="12" id="KW-1185">Reference proteome</keyword>
<evidence type="ECO:0000256" key="7">
    <source>
        <dbReference type="ARBA" id="ARBA00023136"/>
    </source>
</evidence>
<keyword evidence="2" id="KW-1003">Cell membrane</keyword>
<dbReference type="Pfam" id="PF13231">
    <property type="entry name" value="PMT_2"/>
    <property type="match status" value="1"/>
</dbReference>
<keyword evidence="7 8" id="KW-0472">Membrane</keyword>
<name>A0A0M9UBS4_9CHLR</name>
<dbReference type="GO" id="GO:0005886">
    <property type="term" value="C:plasma membrane"/>
    <property type="evidence" value="ECO:0007669"/>
    <property type="project" value="UniProtKB-SubCell"/>
</dbReference>
<dbReference type="EMBL" id="LGKN01000009">
    <property type="protein sequence ID" value="KPL86277.1"/>
    <property type="molecule type" value="Genomic_DNA"/>
</dbReference>
<feature type="transmembrane region" description="Helical" evidence="8">
    <location>
        <begin position="210"/>
        <end position="237"/>
    </location>
</feature>
<feature type="transmembrane region" description="Helical" evidence="8">
    <location>
        <begin position="481"/>
        <end position="501"/>
    </location>
</feature>
<evidence type="ECO:0000256" key="2">
    <source>
        <dbReference type="ARBA" id="ARBA00022475"/>
    </source>
</evidence>
<feature type="transmembrane region" description="Helical" evidence="8">
    <location>
        <begin position="44"/>
        <end position="63"/>
    </location>
</feature>
<evidence type="ECO:0000259" key="9">
    <source>
        <dbReference type="Pfam" id="PF13231"/>
    </source>
</evidence>
<evidence type="ECO:0000313" key="10">
    <source>
        <dbReference type="EMBL" id="GAP62080.1"/>
    </source>
</evidence>
<evidence type="ECO:0000256" key="6">
    <source>
        <dbReference type="ARBA" id="ARBA00022989"/>
    </source>
</evidence>
<organism evidence="10 12">
    <name type="scientific">Ardenticatena maritima</name>
    <dbReference type="NCBI Taxonomy" id="872965"/>
    <lineage>
        <taxon>Bacteria</taxon>
        <taxon>Bacillati</taxon>
        <taxon>Chloroflexota</taxon>
        <taxon>Ardenticatenia</taxon>
        <taxon>Ardenticatenales</taxon>
        <taxon>Ardenticatenaceae</taxon>
        <taxon>Ardenticatena</taxon>
    </lineage>
</organism>
<comment type="subcellular location">
    <subcellularLocation>
        <location evidence="1">Cell membrane</location>
        <topology evidence="1">Multi-pass membrane protein</topology>
    </subcellularLocation>
</comment>
<dbReference type="InterPro" id="IPR038731">
    <property type="entry name" value="RgtA/B/C-like"/>
</dbReference>
<feature type="transmembrane region" description="Helical" evidence="8">
    <location>
        <begin position="452"/>
        <end position="469"/>
    </location>
</feature>
<feature type="transmembrane region" description="Helical" evidence="8">
    <location>
        <begin position="83"/>
        <end position="101"/>
    </location>
</feature>
<dbReference type="PANTHER" id="PTHR33908">
    <property type="entry name" value="MANNOSYLTRANSFERASE YKCB-RELATED"/>
    <property type="match status" value="1"/>
</dbReference>
<protein>
    <recommendedName>
        <fullName evidence="9">Glycosyltransferase RgtA/B/C/D-like domain-containing protein</fullName>
    </recommendedName>
</protein>
<feature type="domain" description="Glycosyltransferase RgtA/B/C/D-like" evidence="9">
    <location>
        <begin position="201"/>
        <end position="342"/>
    </location>
</feature>
<evidence type="ECO:0000256" key="3">
    <source>
        <dbReference type="ARBA" id="ARBA00022676"/>
    </source>
</evidence>
<dbReference type="EMBL" id="BBZA01000030">
    <property type="protein sequence ID" value="GAP62080.1"/>
    <property type="molecule type" value="Genomic_DNA"/>
</dbReference>
<evidence type="ECO:0000313" key="11">
    <source>
        <dbReference type="EMBL" id="KPL86277.1"/>
    </source>
</evidence>
<accession>A0A0M9UBS4</accession>
<dbReference type="GO" id="GO:0016763">
    <property type="term" value="F:pentosyltransferase activity"/>
    <property type="evidence" value="ECO:0007669"/>
    <property type="project" value="TreeGrafter"/>
</dbReference>
<keyword evidence="4" id="KW-0808">Transferase</keyword>
<feature type="transmembrane region" description="Helical" evidence="8">
    <location>
        <begin position="113"/>
        <end position="131"/>
    </location>
</feature>
<reference evidence="12" key="3">
    <citation type="submission" date="2015-08" db="EMBL/GenBank/DDBJ databases">
        <title>Draft Genome Sequence of a Heterotrophic Facultative Anaerobic Bacterium Ardenticatena maritima Strain 110S.</title>
        <authorList>
            <person name="Kawaichi S."/>
            <person name="Yoshida T."/>
            <person name="Sako Y."/>
            <person name="Nakamura R."/>
        </authorList>
    </citation>
    <scope>NUCLEOTIDE SEQUENCE [LARGE SCALE GENOMIC DNA]</scope>
    <source>
        <strain evidence="12">110S</strain>
    </source>
</reference>
<proteinExistence type="predicted"/>
<feature type="transmembrane region" description="Helical" evidence="8">
    <location>
        <begin position="299"/>
        <end position="328"/>
    </location>
</feature>
<dbReference type="InParanoid" id="A0A0M9UBS4"/>
<keyword evidence="3" id="KW-0328">Glycosyltransferase</keyword>
<dbReference type="STRING" id="872965.SE16_13085"/>
<feature type="transmembrane region" description="Helical" evidence="8">
    <location>
        <begin position="143"/>
        <end position="161"/>
    </location>
</feature>
<evidence type="ECO:0000256" key="4">
    <source>
        <dbReference type="ARBA" id="ARBA00022679"/>
    </source>
</evidence>
<dbReference type="Proteomes" id="UP000037784">
    <property type="component" value="Unassembled WGS sequence"/>
</dbReference>
<comment type="caution">
    <text evidence="10">The sequence shown here is derived from an EMBL/GenBank/DDBJ whole genome shotgun (WGS) entry which is preliminary data.</text>
</comment>
<evidence type="ECO:0000256" key="1">
    <source>
        <dbReference type="ARBA" id="ARBA00004651"/>
    </source>
</evidence>
<feature type="transmembrane region" description="Helical" evidence="8">
    <location>
        <begin position="421"/>
        <end position="445"/>
    </location>
</feature>
<dbReference type="AlphaFoldDB" id="A0A0M9UBS4"/>
<evidence type="ECO:0000313" key="13">
    <source>
        <dbReference type="Proteomes" id="UP000050502"/>
    </source>
</evidence>